<dbReference type="EMBL" id="SOPW01000011">
    <property type="protein sequence ID" value="TFB19287.1"/>
    <property type="molecule type" value="Genomic_DNA"/>
</dbReference>
<reference evidence="6 7" key="1">
    <citation type="submission" date="2019-03" db="EMBL/GenBank/DDBJ databases">
        <authorList>
            <person name="He R.-H."/>
        </authorList>
    </citation>
    <scope>NUCLEOTIDE SEQUENCE [LARGE SCALE GENOMIC DNA]</scope>
    <source>
        <strain evidence="7">SH 714</strain>
    </source>
</reference>
<dbReference type="InterPro" id="IPR001119">
    <property type="entry name" value="SLH_dom"/>
</dbReference>
<feature type="domain" description="SLH" evidence="4">
    <location>
        <begin position="82"/>
        <end position="145"/>
    </location>
</feature>
<name>A0A4Y8IFN3_9BACI</name>
<evidence type="ECO:0008006" key="8">
    <source>
        <dbReference type="Google" id="ProtNLM"/>
    </source>
</evidence>
<dbReference type="Pfam" id="PF00395">
    <property type="entry name" value="SLH"/>
    <property type="match status" value="3"/>
</dbReference>
<dbReference type="PROSITE" id="PS51272">
    <property type="entry name" value="SLH"/>
    <property type="match status" value="3"/>
</dbReference>
<dbReference type="InterPro" id="IPR002901">
    <property type="entry name" value="MGlyc_endo_b_GlcNAc-like_dom"/>
</dbReference>
<accession>A0A4Y8IFN3</accession>
<dbReference type="Gene3D" id="2.30.30.40">
    <property type="entry name" value="SH3 Domains"/>
    <property type="match status" value="2"/>
</dbReference>
<dbReference type="AlphaFoldDB" id="A0A4Y8IFN3"/>
<feature type="region of interest" description="Disordered" evidence="2">
    <location>
        <begin position="339"/>
        <end position="358"/>
    </location>
</feature>
<proteinExistence type="predicted"/>
<dbReference type="InterPro" id="IPR003646">
    <property type="entry name" value="SH3-like_bac-type"/>
</dbReference>
<comment type="caution">
    <text evidence="6">The sequence shown here is derived from an EMBL/GenBank/DDBJ whole genome shotgun (WGS) entry which is preliminary data.</text>
</comment>
<keyword evidence="7" id="KW-1185">Reference proteome</keyword>
<evidence type="ECO:0000256" key="2">
    <source>
        <dbReference type="SAM" id="MobiDB-lite"/>
    </source>
</evidence>
<dbReference type="Proteomes" id="UP000297975">
    <property type="component" value="Unassembled WGS sequence"/>
</dbReference>
<sequence length="650" mass="71679">MKRSIILTVAFALLFSSATTVFADSHDDISGHYFESSMRDLIDQGILGGYGDGEYLPDRDVTRAEFTSFLVRSLNLSLNTSNVKSFTDVKEGQWYYHSARVASSHDLVGGYPSGEFKPNNRISREEMAVMIKRALENKDIHAEQAELNFVDEDQIQSWFIPAVQELVTLEIISGKADSKGNLYFAPKDNTTRGETSAILSRMLTVIEQSNVPDPDTDTKYTTSSYDYTFSNMINVQMNKTPKLDGAGQFIASQGVVEYYANPANFENDSSDIYQFLVLSGQSGLTAQQINSNILKGKGILDGEAAAFIEASKTYNVNEVYLIAHAFHETGNGTSTLAKGVGVDSNGQVPTEKNSEGKEEPIIIRDTDDPRVDHIVYNMYGYGAVDNSPTKGGAKYAFDQGWFTPADAIIGGAKKISGNYISQGQDTLYKMRWNPDSLGYHQYATHTAWATIQAEKIKEMFESANLDDSFSMKFDIPEYLDMPGETSLPAIEDRYHVSEKYQGVMMNSIAEPHLNLRSYPNTWANNIVGEIVTGASVEVIGYNGGWYKVDYDGTIGWAHGDFLEFAAPLRVNTPGSTLNVRSAPAMNASKVGSLSHDEIVPGIPGKGDVPATDGDWYLITYNGDTAYIHKDYVVDVKAEEAKQTTEDEQTK</sequence>
<feature type="chain" id="PRO_5021275144" description="Beta-N-acetylglucosaminidase" evidence="3">
    <location>
        <begin position="24"/>
        <end position="650"/>
    </location>
</feature>
<gene>
    <name evidence="6" type="ORF">E3U55_11285</name>
</gene>
<dbReference type="PROSITE" id="PS51781">
    <property type="entry name" value="SH3B"/>
    <property type="match status" value="1"/>
</dbReference>
<evidence type="ECO:0000256" key="1">
    <source>
        <dbReference type="ARBA" id="ARBA00022729"/>
    </source>
</evidence>
<dbReference type="PANTHER" id="PTHR43308:SF5">
    <property type="entry name" value="S-LAYER PROTEIN _ PEPTIDOGLYCAN ENDO-BETA-N-ACETYLGLUCOSAMINIDASE"/>
    <property type="match status" value="1"/>
</dbReference>
<feature type="domain" description="SH3b" evidence="5">
    <location>
        <begin position="502"/>
        <end position="566"/>
    </location>
</feature>
<feature type="signal peptide" evidence="3">
    <location>
        <begin position="1"/>
        <end position="23"/>
    </location>
</feature>
<dbReference type="OrthoDB" id="9816557at2"/>
<protein>
    <recommendedName>
        <fullName evidence="8">Beta-N-acetylglucosaminidase</fullName>
    </recommendedName>
</protein>
<dbReference type="Pfam" id="PF08239">
    <property type="entry name" value="SH3_3"/>
    <property type="match status" value="2"/>
</dbReference>
<evidence type="ECO:0000259" key="4">
    <source>
        <dbReference type="PROSITE" id="PS51272"/>
    </source>
</evidence>
<evidence type="ECO:0000256" key="3">
    <source>
        <dbReference type="SAM" id="SignalP"/>
    </source>
</evidence>
<dbReference type="SMART" id="SM00047">
    <property type="entry name" value="LYZ2"/>
    <property type="match status" value="1"/>
</dbReference>
<dbReference type="GO" id="GO:0004040">
    <property type="term" value="F:amidase activity"/>
    <property type="evidence" value="ECO:0007669"/>
    <property type="project" value="InterPro"/>
</dbReference>
<dbReference type="Pfam" id="PF01832">
    <property type="entry name" value="Glucosaminidase"/>
    <property type="match status" value="1"/>
</dbReference>
<dbReference type="InterPro" id="IPR051465">
    <property type="entry name" value="Cell_Envelope_Struct_Comp"/>
</dbReference>
<dbReference type="RefSeq" id="WP_134340530.1">
    <property type="nucleotide sequence ID" value="NZ_SOPW01000011.1"/>
</dbReference>
<organism evidence="6 7">
    <name type="scientific">Filobacillus milosensis</name>
    <dbReference type="NCBI Taxonomy" id="94137"/>
    <lineage>
        <taxon>Bacteria</taxon>
        <taxon>Bacillati</taxon>
        <taxon>Bacillota</taxon>
        <taxon>Bacilli</taxon>
        <taxon>Bacillales</taxon>
        <taxon>Bacillaceae</taxon>
        <taxon>Filobacillus</taxon>
    </lineage>
</organism>
<dbReference type="PANTHER" id="PTHR43308">
    <property type="entry name" value="OUTER MEMBRANE PROTEIN ALPHA-RELATED"/>
    <property type="match status" value="1"/>
</dbReference>
<feature type="domain" description="SLH" evidence="4">
    <location>
        <begin position="146"/>
        <end position="213"/>
    </location>
</feature>
<evidence type="ECO:0000313" key="6">
    <source>
        <dbReference type="EMBL" id="TFB19287.1"/>
    </source>
</evidence>
<feature type="domain" description="SLH" evidence="4">
    <location>
        <begin position="21"/>
        <end position="81"/>
    </location>
</feature>
<evidence type="ECO:0000259" key="5">
    <source>
        <dbReference type="PROSITE" id="PS51781"/>
    </source>
</evidence>
<evidence type="ECO:0000313" key="7">
    <source>
        <dbReference type="Proteomes" id="UP000297975"/>
    </source>
</evidence>
<dbReference type="SMART" id="SM00287">
    <property type="entry name" value="SH3b"/>
    <property type="match status" value="2"/>
</dbReference>
<keyword evidence="1 3" id="KW-0732">Signal</keyword>